<feature type="chain" id="PRO_5034428668" evidence="1">
    <location>
        <begin position="26"/>
        <end position="98"/>
    </location>
</feature>
<dbReference type="InterPro" id="IPR038130">
    <property type="entry name" value="PTN/MK_C_dom_sf"/>
</dbReference>
<dbReference type="PANTHER" id="PTHR21050">
    <property type="entry name" value="MIDKINE AND PLEIOTROPHIN 1, ISOFORM A-RELATED"/>
    <property type="match status" value="1"/>
</dbReference>
<gene>
    <name evidence="4" type="primary">LOC112685064</name>
</gene>
<dbReference type="GO" id="GO:0005576">
    <property type="term" value="C:extracellular region"/>
    <property type="evidence" value="ECO:0007669"/>
    <property type="project" value="TreeGrafter"/>
</dbReference>
<keyword evidence="1" id="KW-0732">Signal</keyword>
<dbReference type="InterPro" id="IPR020090">
    <property type="entry name" value="PTN/MK_C_dom"/>
</dbReference>
<feature type="signal peptide" evidence="1">
    <location>
        <begin position="1"/>
        <end position="25"/>
    </location>
</feature>
<keyword evidence="3" id="KW-1185">Reference proteome</keyword>
<dbReference type="SUPFAM" id="SSF57288">
    <property type="entry name" value="Midkine"/>
    <property type="match status" value="1"/>
</dbReference>
<evidence type="ECO:0000256" key="1">
    <source>
        <dbReference type="SAM" id="SignalP"/>
    </source>
</evidence>
<accession>A0A8B8FQ26</accession>
<organism evidence="3 4">
    <name type="scientific">Sipha flava</name>
    <name type="common">yellow sugarcane aphid</name>
    <dbReference type="NCBI Taxonomy" id="143950"/>
    <lineage>
        <taxon>Eukaryota</taxon>
        <taxon>Metazoa</taxon>
        <taxon>Ecdysozoa</taxon>
        <taxon>Arthropoda</taxon>
        <taxon>Hexapoda</taxon>
        <taxon>Insecta</taxon>
        <taxon>Pterygota</taxon>
        <taxon>Neoptera</taxon>
        <taxon>Paraneoptera</taxon>
        <taxon>Hemiptera</taxon>
        <taxon>Sternorrhyncha</taxon>
        <taxon>Aphidomorpha</taxon>
        <taxon>Aphidoidea</taxon>
        <taxon>Aphididae</taxon>
        <taxon>Sipha</taxon>
    </lineage>
</organism>
<dbReference type="RefSeq" id="XP_025412618.1">
    <property type="nucleotide sequence ID" value="XM_025556833.1"/>
</dbReference>
<reference evidence="4" key="1">
    <citation type="submission" date="2025-08" db="UniProtKB">
        <authorList>
            <consortium name="RefSeq"/>
        </authorList>
    </citation>
    <scope>IDENTIFICATION</scope>
    <source>
        <tissue evidence="4">Whole body</tissue>
    </source>
</reference>
<dbReference type="Gene3D" id="2.30.90.10">
    <property type="entry name" value="Heparin-binding Growth Factor, Midkine, Chain A- C-terminal Domain"/>
    <property type="match status" value="1"/>
</dbReference>
<dbReference type="OrthoDB" id="8818336at2759"/>
<name>A0A8B8FQ26_9HEMI</name>
<feature type="domain" description="Pleiotrophin/Midkine C-terminal" evidence="2">
    <location>
        <begin position="44"/>
        <end position="95"/>
    </location>
</feature>
<dbReference type="GeneID" id="112685064"/>
<dbReference type="InterPro" id="IPR020091">
    <property type="entry name" value="PTN/MK_diS_sf"/>
</dbReference>
<dbReference type="GO" id="GO:0048332">
    <property type="term" value="P:mesoderm morphogenesis"/>
    <property type="evidence" value="ECO:0007669"/>
    <property type="project" value="TreeGrafter"/>
</dbReference>
<dbReference type="Proteomes" id="UP000694846">
    <property type="component" value="Unplaced"/>
</dbReference>
<dbReference type="Pfam" id="PF01091">
    <property type="entry name" value="PTN_MK_C"/>
    <property type="match status" value="1"/>
</dbReference>
<dbReference type="PANTHER" id="PTHR21050:SF1">
    <property type="entry name" value="MIDKINE AND PLEIOTROPHIN 1, ISOFORM A-RELATED"/>
    <property type="match status" value="1"/>
</dbReference>
<dbReference type="AlphaFoldDB" id="A0A8B8FQ26"/>
<evidence type="ECO:0000259" key="2">
    <source>
        <dbReference type="Pfam" id="PF01091"/>
    </source>
</evidence>
<proteinExistence type="predicted"/>
<evidence type="ECO:0000313" key="3">
    <source>
        <dbReference type="Proteomes" id="UP000694846"/>
    </source>
</evidence>
<sequence>MKSFSVIMFSMLMAMLLVAITTVSSDNIRKDETPLKRLARAPEKSCHYDKTPWSPCDDKTNMKTRTLTLKEGDETTCEKTKKMVKKCKKGHKKNHNKQ</sequence>
<dbReference type="GO" id="GO:0008201">
    <property type="term" value="F:heparin binding"/>
    <property type="evidence" value="ECO:0007669"/>
    <property type="project" value="TreeGrafter"/>
</dbReference>
<evidence type="ECO:0000313" key="4">
    <source>
        <dbReference type="RefSeq" id="XP_025412618.1"/>
    </source>
</evidence>
<dbReference type="GO" id="GO:0008083">
    <property type="term" value="F:growth factor activity"/>
    <property type="evidence" value="ECO:0007669"/>
    <property type="project" value="InterPro"/>
</dbReference>
<protein>
    <submittedName>
        <fullName evidence="4">Uncharacterized protein LOC112685064 isoform X2</fullName>
    </submittedName>
</protein>